<comment type="similarity">
    <text evidence="4">Belongs to the class-IV pyridoxal-phosphate-dependent aminotransferase family.</text>
</comment>
<dbReference type="PANTHER" id="PTHR42743">
    <property type="entry name" value="AMINO-ACID AMINOTRANSFERASE"/>
    <property type="match status" value="1"/>
</dbReference>
<dbReference type="EMBL" id="VIFM01000018">
    <property type="protein sequence ID" value="TQF16715.1"/>
    <property type="molecule type" value="Genomic_DNA"/>
</dbReference>
<accession>A0A540X620</accession>
<dbReference type="GO" id="GO:0004084">
    <property type="term" value="F:branched-chain-amino-acid transaminase activity"/>
    <property type="evidence" value="ECO:0007669"/>
    <property type="project" value="UniProtKB-EC"/>
</dbReference>
<evidence type="ECO:0000313" key="10">
    <source>
        <dbReference type="Proteomes" id="UP000315369"/>
    </source>
</evidence>
<sequence>MSSTVAVNGEVRRWEDLPLHDFAQGFFFGAGFFTTFRIDDGVPLFLARHLKRLAASVASFPETVRAPPSELLHPDAVREVLRRCLESDSALGPRYTGIGKLTASDGRLLLTFRAPSPDAERLQREGRAVDTVEAGAYRHGEPMPNHKGLSYFRQYSLMQRLPVLANDLGHACELPTANLFVLLDGALVTPPLDAPCLPGIIREVLLDAGHLDDLPVVERALPLARLSEARACVFTNSAVLATGVSSLLGRALPDSLSLAARIREHVLAMASREG</sequence>
<dbReference type="SUPFAM" id="SSF56752">
    <property type="entry name" value="D-aminoacid aminotransferase-like PLP-dependent enzymes"/>
    <property type="match status" value="1"/>
</dbReference>
<evidence type="ECO:0000256" key="7">
    <source>
        <dbReference type="ARBA" id="ARBA00048798"/>
    </source>
</evidence>
<dbReference type="InterPro" id="IPR043132">
    <property type="entry name" value="BCAT-like_C"/>
</dbReference>
<comment type="caution">
    <text evidence="9">The sequence shown here is derived from an EMBL/GenBank/DDBJ whole genome shotgun (WGS) entry which is preliminary data.</text>
</comment>
<dbReference type="InterPro" id="IPR050571">
    <property type="entry name" value="Class-IV_PLP-Dep_Aminotrnsfr"/>
</dbReference>
<dbReference type="Proteomes" id="UP000315369">
    <property type="component" value="Unassembled WGS sequence"/>
</dbReference>
<evidence type="ECO:0000256" key="4">
    <source>
        <dbReference type="ARBA" id="ARBA00009320"/>
    </source>
</evidence>
<name>A0A540X620_9BACT</name>
<dbReference type="Gene3D" id="3.20.10.10">
    <property type="entry name" value="D-amino Acid Aminotransferase, subunit A, domain 2"/>
    <property type="match status" value="1"/>
</dbReference>
<evidence type="ECO:0000256" key="3">
    <source>
        <dbReference type="ARBA" id="ARBA00005072"/>
    </source>
</evidence>
<comment type="pathway">
    <text evidence="3">Amino-acid biosynthesis; L-leucine biosynthesis; L-leucine from 3-methyl-2-oxobutanoate: step 4/4.</text>
</comment>
<keyword evidence="10" id="KW-1185">Reference proteome</keyword>
<evidence type="ECO:0000256" key="1">
    <source>
        <dbReference type="ARBA" id="ARBA00004824"/>
    </source>
</evidence>
<dbReference type="OrthoDB" id="451849at2"/>
<proteinExistence type="inferred from homology"/>
<dbReference type="AlphaFoldDB" id="A0A540X620"/>
<dbReference type="InterPro" id="IPR036038">
    <property type="entry name" value="Aminotransferase-like"/>
</dbReference>
<dbReference type="PANTHER" id="PTHR42743:SF11">
    <property type="entry name" value="AMINODEOXYCHORISMATE LYASE"/>
    <property type="match status" value="1"/>
</dbReference>
<dbReference type="Gene3D" id="3.30.470.10">
    <property type="match status" value="1"/>
</dbReference>
<comment type="pathway">
    <text evidence="2">Amino-acid biosynthesis; L-valine biosynthesis; L-valine from pyruvate: step 4/4.</text>
</comment>
<comment type="catalytic activity">
    <reaction evidence="6">
        <text>L-valine + 2-oxoglutarate = 3-methyl-2-oxobutanoate + L-glutamate</text>
        <dbReference type="Rhea" id="RHEA:24813"/>
        <dbReference type="ChEBI" id="CHEBI:11851"/>
        <dbReference type="ChEBI" id="CHEBI:16810"/>
        <dbReference type="ChEBI" id="CHEBI:29985"/>
        <dbReference type="ChEBI" id="CHEBI:57762"/>
        <dbReference type="EC" id="2.6.1.42"/>
    </reaction>
</comment>
<evidence type="ECO:0000256" key="6">
    <source>
        <dbReference type="ARBA" id="ARBA00048212"/>
    </source>
</evidence>
<evidence type="ECO:0000313" key="9">
    <source>
        <dbReference type="EMBL" id="TQF16715.1"/>
    </source>
</evidence>
<keyword evidence="9" id="KW-0032">Aminotransferase</keyword>
<comment type="catalytic activity">
    <reaction evidence="7">
        <text>L-isoleucine + 2-oxoglutarate = (S)-3-methyl-2-oxopentanoate + L-glutamate</text>
        <dbReference type="Rhea" id="RHEA:24801"/>
        <dbReference type="ChEBI" id="CHEBI:16810"/>
        <dbReference type="ChEBI" id="CHEBI:29985"/>
        <dbReference type="ChEBI" id="CHEBI:35146"/>
        <dbReference type="ChEBI" id="CHEBI:58045"/>
        <dbReference type="EC" id="2.6.1.42"/>
    </reaction>
</comment>
<dbReference type="GO" id="GO:0046394">
    <property type="term" value="P:carboxylic acid biosynthetic process"/>
    <property type="evidence" value="ECO:0007669"/>
    <property type="project" value="UniProtKB-ARBA"/>
</dbReference>
<comment type="catalytic activity">
    <reaction evidence="8">
        <text>L-leucine + 2-oxoglutarate = 4-methyl-2-oxopentanoate + L-glutamate</text>
        <dbReference type="Rhea" id="RHEA:18321"/>
        <dbReference type="ChEBI" id="CHEBI:16810"/>
        <dbReference type="ChEBI" id="CHEBI:17865"/>
        <dbReference type="ChEBI" id="CHEBI:29985"/>
        <dbReference type="ChEBI" id="CHEBI:57427"/>
        <dbReference type="EC" id="2.6.1.42"/>
    </reaction>
</comment>
<evidence type="ECO:0000256" key="8">
    <source>
        <dbReference type="ARBA" id="ARBA00049229"/>
    </source>
</evidence>
<comment type="pathway">
    <text evidence="1">Amino-acid biosynthesis; L-isoleucine biosynthesis; L-isoleucine from 2-oxobutanoate: step 4/4.</text>
</comment>
<evidence type="ECO:0000256" key="2">
    <source>
        <dbReference type="ARBA" id="ARBA00004931"/>
    </source>
</evidence>
<dbReference type="InterPro" id="IPR043131">
    <property type="entry name" value="BCAT-like_N"/>
</dbReference>
<dbReference type="RefSeq" id="WP_141641583.1">
    <property type="nucleotide sequence ID" value="NZ_VIFM01000018.1"/>
</dbReference>
<protein>
    <recommendedName>
        <fullName evidence="5">branched-chain-amino-acid transaminase</fullName>
        <ecNumber evidence="5">2.6.1.42</ecNumber>
    </recommendedName>
</protein>
<dbReference type="Pfam" id="PF01063">
    <property type="entry name" value="Aminotran_4"/>
    <property type="match status" value="1"/>
</dbReference>
<organism evidence="9 10">
    <name type="scientific">Myxococcus llanfairpwllgwyngyllgogerychwyrndrobwllllantysiliogogogochensis</name>
    <dbReference type="NCBI Taxonomy" id="2590453"/>
    <lineage>
        <taxon>Bacteria</taxon>
        <taxon>Pseudomonadati</taxon>
        <taxon>Myxococcota</taxon>
        <taxon>Myxococcia</taxon>
        <taxon>Myxococcales</taxon>
        <taxon>Cystobacterineae</taxon>
        <taxon>Myxococcaceae</taxon>
        <taxon>Myxococcus</taxon>
    </lineage>
</organism>
<reference evidence="9 10" key="1">
    <citation type="submission" date="2019-06" db="EMBL/GenBank/DDBJ databases">
        <authorList>
            <person name="Livingstone P."/>
            <person name="Whitworth D."/>
        </authorList>
    </citation>
    <scope>NUCLEOTIDE SEQUENCE [LARGE SCALE GENOMIC DNA]</scope>
    <source>
        <strain evidence="9 10">AM401</strain>
    </source>
</reference>
<dbReference type="EC" id="2.6.1.42" evidence="5"/>
<gene>
    <name evidence="9" type="ORF">FJV41_06755</name>
</gene>
<dbReference type="InterPro" id="IPR001544">
    <property type="entry name" value="Aminotrans_IV"/>
</dbReference>
<keyword evidence="9" id="KW-0808">Transferase</keyword>
<evidence type="ECO:0000256" key="5">
    <source>
        <dbReference type="ARBA" id="ARBA00013053"/>
    </source>
</evidence>